<evidence type="ECO:0000313" key="2">
    <source>
        <dbReference type="EMBL" id="KIP05436.1"/>
    </source>
</evidence>
<proteinExistence type="predicted"/>
<evidence type="ECO:0000313" key="3">
    <source>
        <dbReference type="Proteomes" id="UP000053257"/>
    </source>
</evidence>
<feature type="signal peptide" evidence="1">
    <location>
        <begin position="1"/>
        <end position="21"/>
    </location>
</feature>
<feature type="chain" id="PRO_5002178087" evidence="1">
    <location>
        <begin position="22"/>
        <end position="75"/>
    </location>
</feature>
<dbReference type="EMBL" id="KN840543">
    <property type="protein sequence ID" value="KIP05436.1"/>
    <property type="molecule type" value="Genomic_DNA"/>
</dbReference>
<dbReference type="Proteomes" id="UP000053257">
    <property type="component" value="Unassembled WGS sequence"/>
</dbReference>
<sequence>MPSLLSLIVWTLSAFVISAWGTPAGIPPPVHDHTGVAVNMPHSKRMVCEFDVPGESPTPADGAFGGVHPNGPCDR</sequence>
<organism evidence="2 3">
    <name type="scientific">Phlebiopsis gigantea (strain 11061_1 CR5-6)</name>
    <name type="common">White-rot fungus</name>
    <name type="synonym">Peniophora gigantea</name>
    <dbReference type="NCBI Taxonomy" id="745531"/>
    <lineage>
        <taxon>Eukaryota</taxon>
        <taxon>Fungi</taxon>
        <taxon>Dikarya</taxon>
        <taxon>Basidiomycota</taxon>
        <taxon>Agaricomycotina</taxon>
        <taxon>Agaricomycetes</taxon>
        <taxon>Polyporales</taxon>
        <taxon>Phanerochaetaceae</taxon>
        <taxon>Phlebiopsis</taxon>
    </lineage>
</organism>
<keyword evidence="1" id="KW-0732">Signal</keyword>
<keyword evidence="3" id="KW-1185">Reference proteome</keyword>
<dbReference type="AlphaFoldDB" id="A0A0C3RVQ6"/>
<protein>
    <submittedName>
        <fullName evidence="2">Uncharacterized protein</fullName>
    </submittedName>
</protein>
<name>A0A0C3RVQ6_PHLG1</name>
<gene>
    <name evidence="2" type="ORF">PHLGIDRAFT_119810</name>
</gene>
<accession>A0A0C3RVQ6</accession>
<evidence type="ECO:0000256" key="1">
    <source>
        <dbReference type="SAM" id="SignalP"/>
    </source>
</evidence>
<dbReference type="HOGENOM" id="CLU_2671891_0_0_1"/>
<reference evidence="2 3" key="1">
    <citation type="journal article" date="2014" name="PLoS Genet.">
        <title>Analysis of the Phlebiopsis gigantea genome, transcriptome and secretome provides insight into its pioneer colonization strategies of wood.</title>
        <authorList>
            <person name="Hori C."/>
            <person name="Ishida T."/>
            <person name="Igarashi K."/>
            <person name="Samejima M."/>
            <person name="Suzuki H."/>
            <person name="Master E."/>
            <person name="Ferreira P."/>
            <person name="Ruiz-Duenas F.J."/>
            <person name="Held B."/>
            <person name="Canessa P."/>
            <person name="Larrondo L.F."/>
            <person name="Schmoll M."/>
            <person name="Druzhinina I.S."/>
            <person name="Kubicek C.P."/>
            <person name="Gaskell J.A."/>
            <person name="Kersten P."/>
            <person name="St John F."/>
            <person name="Glasner J."/>
            <person name="Sabat G."/>
            <person name="Splinter BonDurant S."/>
            <person name="Syed K."/>
            <person name="Yadav J."/>
            <person name="Mgbeahuruike A.C."/>
            <person name="Kovalchuk A."/>
            <person name="Asiegbu F.O."/>
            <person name="Lackner G."/>
            <person name="Hoffmeister D."/>
            <person name="Rencoret J."/>
            <person name="Gutierrez A."/>
            <person name="Sun H."/>
            <person name="Lindquist E."/>
            <person name="Barry K."/>
            <person name="Riley R."/>
            <person name="Grigoriev I.V."/>
            <person name="Henrissat B."/>
            <person name="Kues U."/>
            <person name="Berka R.M."/>
            <person name="Martinez A.T."/>
            <person name="Covert S.F."/>
            <person name="Blanchette R.A."/>
            <person name="Cullen D."/>
        </authorList>
    </citation>
    <scope>NUCLEOTIDE SEQUENCE [LARGE SCALE GENOMIC DNA]</scope>
    <source>
        <strain evidence="2 3">11061_1 CR5-6</strain>
    </source>
</reference>
<dbReference type="OrthoDB" id="10475701at2759"/>